<evidence type="ECO:0000256" key="11">
    <source>
        <dbReference type="ARBA" id="ARBA00022741"/>
    </source>
</evidence>
<organism evidence="20 21">
    <name type="scientific">Thermincola ferriacetica</name>
    <dbReference type="NCBI Taxonomy" id="281456"/>
    <lineage>
        <taxon>Bacteria</taxon>
        <taxon>Bacillati</taxon>
        <taxon>Bacillota</taxon>
        <taxon>Clostridia</taxon>
        <taxon>Eubacteriales</taxon>
        <taxon>Thermincolaceae</taxon>
        <taxon>Thermincola</taxon>
    </lineage>
</organism>
<feature type="domain" description="3-dehydroquinate synthase N-terminal" evidence="18">
    <location>
        <begin position="75"/>
        <end position="186"/>
    </location>
</feature>
<keyword evidence="11 17" id="KW-0547">Nucleotide-binding</keyword>
<comment type="similarity">
    <text evidence="5 17">Belongs to the sugar phosphate cyclases superfamily. Dehydroquinate synthase family.</text>
</comment>
<evidence type="ECO:0000256" key="12">
    <source>
        <dbReference type="ARBA" id="ARBA00022833"/>
    </source>
</evidence>
<keyword evidence="13 17" id="KW-0520">NAD</keyword>
<accession>A0A0L6W588</accession>
<dbReference type="GO" id="GO:0000166">
    <property type="term" value="F:nucleotide binding"/>
    <property type="evidence" value="ECO:0007669"/>
    <property type="project" value="UniProtKB-KW"/>
</dbReference>
<dbReference type="RefSeq" id="WP_052216625.1">
    <property type="nucleotide sequence ID" value="NZ_LGTE01000002.1"/>
</dbReference>
<dbReference type="PANTHER" id="PTHR43622:SF7">
    <property type="entry name" value="3-DEHYDROQUINATE SYNTHASE, CHLOROPLASTIC"/>
    <property type="match status" value="1"/>
</dbReference>
<evidence type="ECO:0000256" key="14">
    <source>
        <dbReference type="ARBA" id="ARBA00023141"/>
    </source>
</evidence>
<dbReference type="GO" id="GO:0005737">
    <property type="term" value="C:cytoplasm"/>
    <property type="evidence" value="ECO:0007669"/>
    <property type="project" value="UniProtKB-SubCell"/>
</dbReference>
<evidence type="ECO:0000256" key="13">
    <source>
        <dbReference type="ARBA" id="ARBA00023027"/>
    </source>
</evidence>
<evidence type="ECO:0000256" key="3">
    <source>
        <dbReference type="ARBA" id="ARBA00004496"/>
    </source>
</evidence>
<dbReference type="Proteomes" id="UP000037175">
    <property type="component" value="Unassembled WGS sequence"/>
</dbReference>
<dbReference type="NCBIfam" id="TIGR01357">
    <property type="entry name" value="aroB"/>
    <property type="match status" value="1"/>
</dbReference>
<evidence type="ECO:0000259" key="18">
    <source>
        <dbReference type="Pfam" id="PF01761"/>
    </source>
</evidence>
<dbReference type="InterPro" id="IPR056179">
    <property type="entry name" value="DHQS_C"/>
</dbReference>
<dbReference type="PIRSF" id="PIRSF001455">
    <property type="entry name" value="DHQ_synth"/>
    <property type="match status" value="1"/>
</dbReference>
<evidence type="ECO:0000256" key="8">
    <source>
        <dbReference type="ARBA" id="ARBA00022490"/>
    </source>
</evidence>
<proteinExistence type="inferred from homology"/>
<dbReference type="EC" id="4.2.3.4" evidence="6 17"/>
<keyword evidence="9 17" id="KW-0028">Amino-acid biosynthesis</keyword>
<dbReference type="GO" id="GO:0008652">
    <property type="term" value="P:amino acid biosynthetic process"/>
    <property type="evidence" value="ECO:0007669"/>
    <property type="project" value="UniProtKB-KW"/>
</dbReference>
<evidence type="ECO:0000256" key="10">
    <source>
        <dbReference type="ARBA" id="ARBA00022723"/>
    </source>
</evidence>
<comment type="function">
    <text evidence="17">Catalyzes the conversion of 3-deoxy-D-arabino-heptulosonate 7-phosphate (DAHP) to dehydroquinate (DHQ).</text>
</comment>
<feature type="binding site" evidence="17">
    <location>
        <position position="271"/>
    </location>
    <ligand>
        <name>Zn(2+)</name>
        <dbReference type="ChEBI" id="CHEBI:29105"/>
    </ligand>
</feature>
<dbReference type="PATRIC" id="fig|281456.6.peg.390"/>
<evidence type="ECO:0000313" key="20">
    <source>
        <dbReference type="EMBL" id="KNZ70695.1"/>
    </source>
</evidence>
<dbReference type="EMBL" id="LGTE01000002">
    <property type="protein sequence ID" value="KNZ70695.1"/>
    <property type="molecule type" value="Genomic_DNA"/>
</dbReference>
<evidence type="ECO:0000256" key="1">
    <source>
        <dbReference type="ARBA" id="ARBA00001393"/>
    </source>
</evidence>
<dbReference type="HAMAP" id="MF_00110">
    <property type="entry name" value="DHQ_synthase"/>
    <property type="match status" value="1"/>
</dbReference>
<comment type="pathway">
    <text evidence="4 17">Metabolic intermediate biosynthesis; chorismate biosynthesis; chorismate from D-erythrose 4-phosphate and phosphoenolpyruvate: step 2/7.</text>
</comment>
<dbReference type="GO" id="GO:0046872">
    <property type="term" value="F:metal ion binding"/>
    <property type="evidence" value="ECO:0007669"/>
    <property type="project" value="UniProtKB-KW"/>
</dbReference>
<comment type="caution">
    <text evidence="20">The sequence shown here is derived from an EMBL/GenBank/DDBJ whole genome shotgun (WGS) entry which is preliminary data.</text>
</comment>
<dbReference type="AlphaFoldDB" id="A0A0L6W588"/>
<feature type="binding site" evidence="17">
    <location>
        <begin position="78"/>
        <end position="83"/>
    </location>
    <ligand>
        <name>NAD(+)</name>
        <dbReference type="ChEBI" id="CHEBI:57540"/>
    </ligand>
</feature>
<dbReference type="GO" id="GO:0009423">
    <property type="term" value="P:chorismate biosynthetic process"/>
    <property type="evidence" value="ECO:0007669"/>
    <property type="project" value="UniProtKB-UniRule"/>
</dbReference>
<dbReference type="FunFam" id="3.40.50.1970:FF:000001">
    <property type="entry name" value="3-dehydroquinate synthase"/>
    <property type="match status" value="1"/>
</dbReference>
<name>A0A0L6W588_9FIRM</name>
<keyword evidence="12 17" id="KW-0862">Zinc</keyword>
<evidence type="ECO:0000256" key="9">
    <source>
        <dbReference type="ARBA" id="ARBA00022605"/>
    </source>
</evidence>
<feature type="binding site" evidence="17">
    <location>
        <position position="254"/>
    </location>
    <ligand>
        <name>Zn(2+)</name>
        <dbReference type="ChEBI" id="CHEBI:29105"/>
    </ligand>
</feature>
<feature type="domain" description="3-dehydroquinate synthase C-terminal" evidence="19">
    <location>
        <begin position="188"/>
        <end position="331"/>
    </location>
</feature>
<dbReference type="InterPro" id="IPR030963">
    <property type="entry name" value="DHQ_synth_fam"/>
</dbReference>
<keyword evidence="14 17" id="KW-0057">Aromatic amino acid biosynthesis</keyword>
<comment type="cofactor">
    <cofactor evidence="2 17">
        <name>NAD(+)</name>
        <dbReference type="ChEBI" id="CHEBI:57540"/>
    </cofactor>
</comment>
<evidence type="ECO:0000256" key="17">
    <source>
        <dbReference type="HAMAP-Rule" id="MF_00110"/>
    </source>
</evidence>
<evidence type="ECO:0000256" key="4">
    <source>
        <dbReference type="ARBA" id="ARBA00004661"/>
    </source>
</evidence>
<feature type="binding site" evidence="17">
    <location>
        <begin position="136"/>
        <end position="137"/>
    </location>
    <ligand>
        <name>NAD(+)</name>
        <dbReference type="ChEBI" id="CHEBI:57540"/>
    </ligand>
</feature>
<dbReference type="GO" id="GO:0009073">
    <property type="term" value="P:aromatic amino acid family biosynthetic process"/>
    <property type="evidence" value="ECO:0007669"/>
    <property type="project" value="UniProtKB-KW"/>
</dbReference>
<keyword evidence="8 17" id="KW-0963">Cytoplasm</keyword>
<feature type="binding site" evidence="17">
    <location>
        <position position="158"/>
    </location>
    <ligand>
        <name>NAD(+)</name>
        <dbReference type="ChEBI" id="CHEBI:57540"/>
    </ligand>
</feature>
<evidence type="ECO:0000256" key="6">
    <source>
        <dbReference type="ARBA" id="ARBA00013031"/>
    </source>
</evidence>
<comment type="subcellular location">
    <subcellularLocation>
        <location evidence="3 17">Cytoplasm</location>
    </subcellularLocation>
</comment>
<comment type="cofactor">
    <cofactor evidence="17">
        <name>Co(2+)</name>
        <dbReference type="ChEBI" id="CHEBI:48828"/>
    </cofactor>
    <cofactor evidence="17">
        <name>Zn(2+)</name>
        <dbReference type="ChEBI" id="CHEBI:29105"/>
    </cofactor>
    <text evidence="17">Binds 1 divalent metal cation per subunit. Can use either Co(2+) or Zn(2+).</text>
</comment>
<comment type="catalytic activity">
    <reaction evidence="1 17">
        <text>7-phospho-2-dehydro-3-deoxy-D-arabino-heptonate = 3-dehydroquinate + phosphate</text>
        <dbReference type="Rhea" id="RHEA:21968"/>
        <dbReference type="ChEBI" id="CHEBI:32364"/>
        <dbReference type="ChEBI" id="CHEBI:43474"/>
        <dbReference type="ChEBI" id="CHEBI:58394"/>
        <dbReference type="EC" id="4.2.3.4"/>
    </reaction>
</comment>
<feature type="binding site" evidence="17">
    <location>
        <begin position="176"/>
        <end position="179"/>
    </location>
    <ligand>
        <name>NAD(+)</name>
        <dbReference type="ChEBI" id="CHEBI:57540"/>
    </ligand>
</feature>
<keyword evidence="16 17" id="KW-0170">Cobalt</keyword>
<feature type="binding site" evidence="17">
    <location>
        <begin position="112"/>
        <end position="116"/>
    </location>
    <ligand>
        <name>NAD(+)</name>
        <dbReference type="ChEBI" id="CHEBI:57540"/>
    </ligand>
</feature>
<evidence type="ECO:0000256" key="7">
    <source>
        <dbReference type="ARBA" id="ARBA00017684"/>
    </source>
</evidence>
<evidence type="ECO:0000256" key="15">
    <source>
        <dbReference type="ARBA" id="ARBA00023239"/>
    </source>
</evidence>
<protein>
    <recommendedName>
        <fullName evidence="7 17">3-dehydroquinate synthase</fullName>
        <shortName evidence="17">DHQS</shortName>
        <ecNumber evidence="6 17">4.2.3.4</ecNumber>
    </recommendedName>
</protein>
<dbReference type="Pfam" id="PF01761">
    <property type="entry name" value="DHQ_synthase"/>
    <property type="match status" value="1"/>
</dbReference>
<feature type="binding site" evidence="17">
    <location>
        <position position="191"/>
    </location>
    <ligand>
        <name>Zn(2+)</name>
        <dbReference type="ChEBI" id="CHEBI:29105"/>
    </ligand>
</feature>
<evidence type="ECO:0000259" key="19">
    <source>
        <dbReference type="Pfam" id="PF24621"/>
    </source>
</evidence>
<dbReference type="SUPFAM" id="SSF56796">
    <property type="entry name" value="Dehydroquinate synthase-like"/>
    <property type="match status" value="1"/>
</dbReference>
<dbReference type="InterPro" id="IPR016037">
    <property type="entry name" value="DHQ_synth_AroB"/>
</dbReference>
<gene>
    <name evidence="17" type="primary">aroB</name>
    <name evidence="20" type="ORF">Tfer_0373</name>
</gene>
<reference evidence="21" key="1">
    <citation type="submission" date="2015-07" db="EMBL/GenBank/DDBJ databases">
        <title>Complete Genome of Thermincola ferriacetica strain Z-0001T.</title>
        <authorList>
            <person name="Lusk B."/>
            <person name="Badalamenti J.P."/>
            <person name="Parameswaran P."/>
            <person name="Bond D.R."/>
            <person name="Torres C.I."/>
        </authorList>
    </citation>
    <scope>NUCLEOTIDE SEQUENCE [LARGE SCALE GENOMIC DNA]</scope>
    <source>
        <strain evidence="21">Z-0001</strain>
    </source>
</reference>
<dbReference type="CDD" id="cd08195">
    <property type="entry name" value="DHQS"/>
    <property type="match status" value="1"/>
</dbReference>
<dbReference type="PANTHER" id="PTHR43622">
    <property type="entry name" value="3-DEHYDROQUINATE SYNTHASE"/>
    <property type="match status" value="1"/>
</dbReference>
<evidence type="ECO:0000256" key="16">
    <source>
        <dbReference type="ARBA" id="ARBA00023285"/>
    </source>
</evidence>
<dbReference type="InterPro" id="IPR050071">
    <property type="entry name" value="Dehydroquinate_synthase"/>
</dbReference>
<keyword evidence="15 17" id="KW-0456">Lyase</keyword>
<keyword evidence="21" id="KW-1185">Reference proteome</keyword>
<dbReference type="Gene3D" id="3.40.50.1970">
    <property type="match status" value="1"/>
</dbReference>
<dbReference type="InterPro" id="IPR030960">
    <property type="entry name" value="DHQS/DOIS_N"/>
</dbReference>
<feature type="binding site" evidence="17">
    <location>
        <position position="149"/>
    </location>
    <ligand>
        <name>NAD(+)</name>
        <dbReference type="ChEBI" id="CHEBI:57540"/>
    </ligand>
</feature>
<evidence type="ECO:0000313" key="21">
    <source>
        <dbReference type="Proteomes" id="UP000037175"/>
    </source>
</evidence>
<dbReference type="Gene3D" id="1.20.1090.10">
    <property type="entry name" value="Dehydroquinate synthase-like - alpha domain"/>
    <property type="match status" value="1"/>
</dbReference>
<dbReference type="GO" id="GO:0003856">
    <property type="term" value="F:3-dehydroquinate synthase activity"/>
    <property type="evidence" value="ECO:0007669"/>
    <property type="project" value="UniProtKB-UniRule"/>
</dbReference>
<evidence type="ECO:0000256" key="2">
    <source>
        <dbReference type="ARBA" id="ARBA00001911"/>
    </source>
</evidence>
<sequence>MEGNESLEEVRVELGENSYSIIIGNDILSGLGAALKELPIGEKIMVVTNPTVQELYGDITIRSLENAGFQVVMGIVPDGEQYKSMASAQALYDTAFAAGLDRKSAVLALGGGVIGDLAGFVAATYMRGVPFVQVPTTLLAQVDSSVGGKVAVNHPKGKNIIGSFYQPKLVYADINTLRTLDERQFRAGMAEVIKYGVIWDAGFFSYLEENLHKIKGMQNETLVKIVRRSCEIKAHVVEQDEKESGIRAILNYGHTFGHAIEALTNYSVFVHGEAVAIGMVTANRLAQRIGLLSQADLDRIGLLIAKTGLPVDCGNINKQAMLRKMYFDKKVQSGRIKYILPEKIGRVRITDAVDESDVLAVL</sequence>
<dbReference type="UniPathway" id="UPA00053">
    <property type="reaction ID" value="UER00085"/>
</dbReference>
<evidence type="ECO:0000256" key="5">
    <source>
        <dbReference type="ARBA" id="ARBA00005412"/>
    </source>
</evidence>
<dbReference type="Pfam" id="PF24621">
    <property type="entry name" value="DHQS_C"/>
    <property type="match status" value="1"/>
</dbReference>
<keyword evidence="10 17" id="KW-0479">Metal-binding</keyword>